<dbReference type="FunFam" id="3.20.20.70:FF:000033">
    <property type="entry name" value="Pyruvate carboxylase"/>
    <property type="match status" value="1"/>
</dbReference>
<protein>
    <recommendedName>
        <fullName evidence="2 8">Pyruvate carboxylase</fullName>
        <ecNumber evidence="2 8">6.4.1.1</ecNumber>
    </recommendedName>
</protein>
<dbReference type="InterPro" id="IPR000089">
    <property type="entry name" value="Biotin_lipoyl"/>
</dbReference>
<evidence type="ECO:0000256" key="7">
    <source>
        <dbReference type="ARBA" id="ARBA00023267"/>
    </source>
</evidence>
<dbReference type="Proteomes" id="UP000582659">
    <property type="component" value="Unassembled WGS sequence"/>
</dbReference>
<comment type="cofactor">
    <cofactor evidence="1 8">
        <name>biotin</name>
        <dbReference type="ChEBI" id="CHEBI:57586"/>
    </cofactor>
</comment>
<keyword evidence="6 8" id="KW-0067">ATP-binding</keyword>
<keyword evidence="7 8" id="KW-0092">Biotin</keyword>
<feature type="binding site" description="via carbamate group" evidence="11">
    <location>
        <position position="739"/>
    </location>
    <ligand>
        <name>Mn(2+)</name>
        <dbReference type="ChEBI" id="CHEBI:29035"/>
    </ligand>
</feature>
<dbReference type="FunFam" id="3.30.1490.20:FF:000018">
    <property type="entry name" value="Biotin carboxylase"/>
    <property type="match status" value="1"/>
</dbReference>
<dbReference type="PROSITE" id="PS50975">
    <property type="entry name" value="ATP_GRASP"/>
    <property type="match status" value="1"/>
</dbReference>
<dbReference type="InterPro" id="IPR011764">
    <property type="entry name" value="Biotin_carboxylation_dom"/>
</dbReference>
<dbReference type="PROSITE" id="PS50991">
    <property type="entry name" value="PYR_CT"/>
    <property type="match status" value="1"/>
</dbReference>
<evidence type="ECO:0000256" key="3">
    <source>
        <dbReference type="ARBA" id="ARBA00022598"/>
    </source>
</evidence>
<dbReference type="SUPFAM" id="SSF89000">
    <property type="entry name" value="post-HMGL domain-like"/>
    <property type="match status" value="1"/>
</dbReference>
<dbReference type="Gene3D" id="3.30.470.20">
    <property type="entry name" value="ATP-grasp fold, B domain"/>
    <property type="match status" value="1"/>
</dbReference>
<keyword evidence="3 8" id="KW-0436">Ligase</keyword>
<feature type="domain" description="Biotin carboxylation" evidence="16">
    <location>
        <begin position="34"/>
        <end position="484"/>
    </location>
</feature>
<dbReference type="SUPFAM" id="SSF56059">
    <property type="entry name" value="Glutathione synthetase ATP-binding domain-like"/>
    <property type="match status" value="1"/>
</dbReference>
<dbReference type="InterPro" id="IPR005479">
    <property type="entry name" value="CPAse_ATP-bd"/>
</dbReference>
<evidence type="ECO:0000313" key="20">
    <source>
        <dbReference type="Proteomes" id="UP000095284"/>
    </source>
</evidence>
<comment type="function">
    <text evidence="8">Catalyzes a 2-step reaction, involving the ATP-dependent carboxylation of the covalently attached biotin in the first step and the transfer of the carboxyl group to pyruvate in the second.</text>
</comment>
<dbReference type="InterPro" id="IPR011761">
    <property type="entry name" value="ATP-grasp"/>
</dbReference>
<feature type="active site" evidence="9">
    <location>
        <position position="326"/>
    </location>
</feature>
<feature type="binding site" evidence="11">
    <location>
        <position position="771"/>
    </location>
    <ligand>
        <name>Mn(2+)</name>
        <dbReference type="ChEBI" id="CHEBI:29035"/>
    </ligand>
</feature>
<keyword evidence="5 8" id="KW-0547">Nucleotide-binding</keyword>
<feature type="domain" description="ATP-grasp" evidence="15">
    <location>
        <begin position="154"/>
        <end position="351"/>
    </location>
</feature>
<evidence type="ECO:0000256" key="4">
    <source>
        <dbReference type="ARBA" id="ARBA00022723"/>
    </source>
</evidence>
<dbReference type="NCBIfam" id="NF009554">
    <property type="entry name" value="PRK12999.1"/>
    <property type="match status" value="1"/>
</dbReference>
<dbReference type="EMBL" id="CAJFDI010000006">
    <property type="protein sequence ID" value="CAD5234495.1"/>
    <property type="molecule type" value="Genomic_DNA"/>
</dbReference>
<dbReference type="GO" id="GO:0005737">
    <property type="term" value="C:cytoplasm"/>
    <property type="evidence" value="ECO:0007669"/>
    <property type="project" value="TreeGrafter"/>
</dbReference>
<dbReference type="Gene3D" id="2.40.50.100">
    <property type="match status" value="1"/>
</dbReference>
<gene>
    <name evidence="18" type="ORF">BXYJ_LOCUS14586</name>
</gene>
<dbReference type="FunFam" id="2.40.50.100:FF:000003">
    <property type="entry name" value="Acetyl-CoA carboxylase biotin carboxyl carrier protein"/>
    <property type="match status" value="1"/>
</dbReference>
<dbReference type="PANTHER" id="PTHR43778">
    <property type="entry name" value="PYRUVATE CARBOXYLASE"/>
    <property type="match status" value="1"/>
</dbReference>
<dbReference type="EC" id="6.4.1.1" evidence="2 8"/>
<feature type="domain" description="Lipoyl-binding" evidence="14">
    <location>
        <begin position="1101"/>
        <end position="1176"/>
    </location>
</feature>
<dbReference type="InterPro" id="IPR055268">
    <property type="entry name" value="PCB-like"/>
</dbReference>
<feature type="binding site" evidence="11">
    <location>
        <position position="570"/>
    </location>
    <ligand>
        <name>Mn(2+)</name>
        <dbReference type="ChEBI" id="CHEBI:29035"/>
    </ligand>
</feature>
<dbReference type="SUPFAM" id="SSF51230">
    <property type="entry name" value="Single hybrid motif"/>
    <property type="match status" value="1"/>
</dbReference>
<dbReference type="InterPro" id="IPR003379">
    <property type="entry name" value="Carboxylase_cons_dom"/>
</dbReference>
<evidence type="ECO:0000259" key="16">
    <source>
        <dbReference type="PROSITE" id="PS50979"/>
    </source>
</evidence>
<dbReference type="GO" id="GO:0004736">
    <property type="term" value="F:pyruvate carboxylase activity"/>
    <property type="evidence" value="ECO:0007669"/>
    <property type="project" value="UniProtKB-EC"/>
</dbReference>
<evidence type="ECO:0000259" key="15">
    <source>
        <dbReference type="PROSITE" id="PS50975"/>
    </source>
</evidence>
<dbReference type="Gene3D" id="3.20.20.70">
    <property type="entry name" value="Aldolase class I"/>
    <property type="match status" value="1"/>
</dbReference>
<dbReference type="InterPro" id="IPR005481">
    <property type="entry name" value="BC-like_N"/>
</dbReference>
<dbReference type="InterPro" id="IPR000891">
    <property type="entry name" value="PYR_CT"/>
</dbReference>
<dbReference type="Proteomes" id="UP000659654">
    <property type="component" value="Unassembled WGS sequence"/>
</dbReference>
<feature type="region of interest" description="Disordered" evidence="13">
    <location>
        <begin position="510"/>
        <end position="538"/>
    </location>
</feature>
<feature type="binding site" evidence="10">
    <location>
        <position position="906"/>
    </location>
    <ligand>
        <name>substrate</name>
    </ligand>
</feature>
<evidence type="ECO:0000256" key="13">
    <source>
        <dbReference type="SAM" id="MobiDB-lite"/>
    </source>
</evidence>
<dbReference type="SUPFAM" id="SSF51246">
    <property type="entry name" value="Rudiment single hybrid motif"/>
    <property type="match status" value="1"/>
</dbReference>
<dbReference type="PROSITE" id="PS50968">
    <property type="entry name" value="BIOTINYL_LIPOYL"/>
    <property type="match status" value="1"/>
</dbReference>
<evidence type="ECO:0000256" key="11">
    <source>
        <dbReference type="PIRSR" id="PIRSR001594-3"/>
    </source>
</evidence>
<dbReference type="CDD" id="cd06850">
    <property type="entry name" value="biotinyl_domain"/>
    <property type="match status" value="1"/>
</dbReference>
<dbReference type="PROSITE" id="PS50979">
    <property type="entry name" value="BC"/>
    <property type="match status" value="1"/>
</dbReference>
<evidence type="ECO:0000256" key="9">
    <source>
        <dbReference type="PIRSR" id="PIRSR001594-1"/>
    </source>
</evidence>
<feature type="binding site" evidence="10">
    <location>
        <position position="150"/>
    </location>
    <ligand>
        <name>ATP</name>
        <dbReference type="ChEBI" id="CHEBI:30616"/>
    </ligand>
</feature>
<dbReference type="FunFam" id="3.30.470.20:FF:000012">
    <property type="entry name" value="Pyruvate carboxylase"/>
    <property type="match status" value="1"/>
</dbReference>
<dbReference type="GO" id="GO:0006094">
    <property type="term" value="P:gluconeogenesis"/>
    <property type="evidence" value="ECO:0007669"/>
    <property type="project" value="InterPro"/>
</dbReference>
<comment type="catalytic activity">
    <reaction evidence="8">
        <text>hydrogencarbonate + pyruvate + ATP = oxaloacetate + ADP + phosphate + H(+)</text>
        <dbReference type="Rhea" id="RHEA:20844"/>
        <dbReference type="ChEBI" id="CHEBI:15361"/>
        <dbReference type="ChEBI" id="CHEBI:15378"/>
        <dbReference type="ChEBI" id="CHEBI:16452"/>
        <dbReference type="ChEBI" id="CHEBI:17544"/>
        <dbReference type="ChEBI" id="CHEBI:30616"/>
        <dbReference type="ChEBI" id="CHEBI:43474"/>
        <dbReference type="ChEBI" id="CHEBI:456216"/>
        <dbReference type="EC" id="6.4.1.1"/>
    </reaction>
</comment>
<dbReference type="Pfam" id="PF00289">
    <property type="entry name" value="Biotin_carb_N"/>
    <property type="match status" value="1"/>
</dbReference>
<dbReference type="EMBL" id="CAJFCV020000006">
    <property type="protein sequence ID" value="CAG9130301.1"/>
    <property type="molecule type" value="Genomic_DNA"/>
</dbReference>
<dbReference type="InterPro" id="IPR016185">
    <property type="entry name" value="PreATP-grasp_dom_sf"/>
</dbReference>
<dbReference type="InterPro" id="IPR013785">
    <property type="entry name" value="Aldolase_TIM"/>
</dbReference>
<feature type="modified residue" description="N6-carboxylysine" evidence="12">
    <location>
        <position position="739"/>
    </location>
</feature>
<evidence type="ECO:0000256" key="5">
    <source>
        <dbReference type="ARBA" id="ARBA00022741"/>
    </source>
</evidence>
<dbReference type="WBParaSite" id="BXY_1432500.1">
    <property type="protein sequence ID" value="BXY_1432500.1"/>
    <property type="gene ID" value="BXY_1432500"/>
</dbReference>
<organism evidence="20 22">
    <name type="scientific">Bursaphelenchus xylophilus</name>
    <name type="common">Pinewood nematode worm</name>
    <name type="synonym">Aphelenchoides xylophilus</name>
    <dbReference type="NCBI Taxonomy" id="6326"/>
    <lineage>
        <taxon>Eukaryota</taxon>
        <taxon>Metazoa</taxon>
        <taxon>Ecdysozoa</taxon>
        <taxon>Nematoda</taxon>
        <taxon>Chromadorea</taxon>
        <taxon>Rhabditida</taxon>
        <taxon>Tylenchina</taxon>
        <taxon>Tylenchomorpha</taxon>
        <taxon>Aphelenchoidea</taxon>
        <taxon>Aphelenchoididae</taxon>
        <taxon>Bursaphelenchus</taxon>
    </lineage>
</organism>
<evidence type="ECO:0000313" key="22">
    <source>
        <dbReference type="WBParaSite" id="BXY_1432500.1"/>
    </source>
</evidence>
<dbReference type="Pfam" id="PF00682">
    <property type="entry name" value="HMGL-like"/>
    <property type="match status" value="1"/>
</dbReference>
<accession>A0A1I7SMN9</accession>
<sequence length="1176" mass="129557">MLCRRNYKIVKTVPMSMAMASHRVVGGIRYASTDFKRVMVANRGEIAIRVFRALAELDKKSVAIYSEQDKTSMHRQKANESYLVGKGLAPVAAYLNIEQIIKVAKDHDIDAIHPGYGFLSERSDFAKACTEAGIVFIGPHYKVMARMGDKVAARVAAKEAGVPVVPGTDEPVSTAEEVKEFVNTYGCPVMVKAAYGGGGRGMRRIDRPEDVEDAFNRAFSEAKAAFGDGSLFVEKFVEKPRHIEVQMIGDQQGGLLHLFERDCSVQRRNQKVVEVAPAPFLDEGARQRMLQDALKLMKHVGYSNVGTVEFLLDGAGKHYFMEVNARLQVEHTVTEEITGVDLVQSQIKIAEGKSLKDIGLSQDKIHVNGASIQCRLTTEDPAKNFQPDSGRIEFYTPGEGIGIRLDTASAYTGSIISPHYDSLLLKVISKGPDHASASVKMLRALREIRIRGVKTNIPFLVNVLEQPDFKNGPVDTSFIDTHPELFKYAPSKNRAQKLIRYLGEVKVNGPQTPLATDQKPKKVTPLVPQFDPQSTPPKGLKQILKEEGPEGFAKAVRKSGFLLTDTTLRDAHQSLLATRVRTFDMVKIAPFLAQKFNNLYSIENWGGATFDVAMQFLHECPWERLERLRALIPNVPFQMLLRGANAVGYSSFPDNVVYKFCDLAVKSGMDVFRVFDSLNYLPNMHVGMDAVGKAGGVIEAAISYTGDITDKSRTKYDLKYYVEFADQLVRAGAHVLAIKDMAGVLKPAAAKVLIGAIRDKHPEIPIHVHTHDTAGTGVAAMLECAYAGADVVDCAVDSMSGMTSQPSMGAVVVSLEGTKFDTGLKLSDVTAYSTYWESVRQLYAPFECTVTMKSGNADVFRHQIPGGQYTNLHFQAHSLGLGDRFQEVTGMYAQANEALGDIIKVTPSSKVVGDLAQFMVQNNLNKETLVERAEQLSFPKSVVDFFEGQIGQPPYGFPEPLRSRVLRGREGLTGRPGESLPPMDFDAKKKELEEKHGRPLRDVDVMSSAMFPREFDSFEKFRAEYGPVDRLNTRAFFVGLDVAEDNDVELDTGKVVILKLLAKSKLKEGAIRDVFFELNGQSRTVKVIDAEAAKDVKSHPKATPGNPLSIGSPMVGEILEIKIKEGDTVKPKQTLFVLCGMKMEMNVEAVKGGVVKKIYLPVGAKVEMNDLIVELE</sequence>
<dbReference type="SMR" id="A0A1I7SMN9"/>
<dbReference type="OrthoDB" id="196847at2759"/>
<feature type="binding site" evidence="10">
    <location>
        <position position="234"/>
    </location>
    <ligand>
        <name>ATP</name>
        <dbReference type="ChEBI" id="CHEBI:30616"/>
    </ligand>
</feature>
<dbReference type="GO" id="GO:0005524">
    <property type="term" value="F:ATP binding"/>
    <property type="evidence" value="ECO:0007669"/>
    <property type="project" value="UniProtKB-UniRule"/>
</dbReference>
<dbReference type="InterPro" id="IPR005930">
    <property type="entry name" value="Pyruv_COase"/>
</dbReference>
<feature type="modified residue" description="N6-biotinyllysine" evidence="12">
    <location>
        <position position="1142"/>
    </location>
</feature>
<evidence type="ECO:0000313" key="18">
    <source>
        <dbReference type="EMBL" id="CAD5234495.1"/>
    </source>
</evidence>
<dbReference type="NCBIfam" id="NF006761">
    <property type="entry name" value="PRK09282.1"/>
    <property type="match status" value="1"/>
</dbReference>
<dbReference type="InterPro" id="IPR011053">
    <property type="entry name" value="Single_hybrid_motif"/>
</dbReference>
<feature type="binding site" evidence="10">
    <location>
        <position position="642"/>
    </location>
    <ligand>
        <name>substrate</name>
    </ligand>
</feature>
<keyword evidence="4 11" id="KW-0479">Metal-binding</keyword>
<dbReference type="SUPFAM" id="SSF51569">
    <property type="entry name" value="Aldolase"/>
    <property type="match status" value="1"/>
</dbReference>
<dbReference type="PANTHER" id="PTHR43778:SF2">
    <property type="entry name" value="PYRUVATE CARBOXYLASE, MITOCHONDRIAL"/>
    <property type="match status" value="1"/>
</dbReference>
<evidence type="ECO:0000256" key="6">
    <source>
        <dbReference type="ARBA" id="ARBA00022840"/>
    </source>
</evidence>
<dbReference type="CDD" id="cd07937">
    <property type="entry name" value="DRE_TIM_PC_TC_5S"/>
    <property type="match status" value="1"/>
</dbReference>
<dbReference type="Proteomes" id="UP000095284">
    <property type="component" value="Unplaced"/>
</dbReference>
<proteinExistence type="predicted"/>
<dbReference type="PIRSF" id="PIRSF001594">
    <property type="entry name" value="Pyruv_carbox"/>
    <property type="match status" value="1"/>
</dbReference>
<dbReference type="Pfam" id="PF02436">
    <property type="entry name" value="PYC_OADA"/>
    <property type="match status" value="1"/>
</dbReference>
<feature type="domain" description="Pyruvate carboxyltransferase" evidence="17">
    <location>
        <begin position="561"/>
        <end position="830"/>
    </location>
</feature>
<evidence type="ECO:0000256" key="10">
    <source>
        <dbReference type="PIRSR" id="PIRSR001594-2"/>
    </source>
</evidence>
<dbReference type="Pfam" id="PF02785">
    <property type="entry name" value="Biotin_carb_C"/>
    <property type="match status" value="1"/>
</dbReference>
<dbReference type="Gene3D" id="3.10.600.10">
    <property type="entry name" value="pyruvate carboxylase f1077a mutant domain"/>
    <property type="match status" value="1"/>
</dbReference>
<dbReference type="AlphaFoldDB" id="A0A1I7SMN9"/>
<reference evidence="19" key="2">
    <citation type="submission" date="2020-08" db="EMBL/GenBank/DDBJ databases">
        <authorList>
            <person name="Kikuchi T."/>
        </authorList>
    </citation>
    <scope>NUCLEOTIDE SEQUENCE</scope>
    <source>
        <strain evidence="18">Ka4C1</strain>
    </source>
</reference>
<dbReference type="NCBIfam" id="TIGR01235">
    <property type="entry name" value="pyruv_carbox"/>
    <property type="match status" value="1"/>
</dbReference>
<dbReference type="eggNOG" id="KOG0369">
    <property type="taxonomic scope" value="Eukaryota"/>
</dbReference>
<name>A0A1I7SMN9_BURXY</name>
<dbReference type="GO" id="GO:0046872">
    <property type="term" value="F:metal ion binding"/>
    <property type="evidence" value="ECO:0007669"/>
    <property type="project" value="UniProtKB-KW"/>
</dbReference>
<evidence type="ECO:0000313" key="19">
    <source>
        <dbReference type="EMBL" id="CAG9130301.1"/>
    </source>
</evidence>
<evidence type="ECO:0000256" key="12">
    <source>
        <dbReference type="PIRSR" id="PIRSR001594-4"/>
    </source>
</evidence>
<dbReference type="Pfam" id="PF02786">
    <property type="entry name" value="CPSase_L_D2"/>
    <property type="match status" value="1"/>
</dbReference>
<dbReference type="SMART" id="SM00878">
    <property type="entry name" value="Biotin_carb_C"/>
    <property type="match status" value="1"/>
</dbReference>
<evidence type="ECO:0000256" key="8">
    <source>
        <dbReference type="PIRNR" id="PIRNR001594"/>
    </source>
</evidence>
<reference evidence="22" key="1">
    <citation type="submission" date="2016-11" db="UniProtKB">
        <authorList>
            <consortium name="WormBaseParasite"/>
        </authorList>
    </citation>
    <scope>IDENTIFICATION</scope>
</reference>
<evidence type="ECO:0000259" key="14">
    <source>
        <dbReference type="PROSITE" id="PS50968"/>
    </source>
</evidence>
<evidence type="ECO:0000259" key="17">
    <source>
        <dbReference type="PROSITE" id="PS50991"/>
    </source>
</evidence>
<evidence type="ECO:0000256" key="2">
    <source>
        <dbReference type="ARBA" id="ARBA00013057"/>
    </source>
</evidence>
<evidence type="ECO:0000256" key="1">
    <source>
        <dbReference type="ARBA" id="ARBA00001953"/>
    </source>
</evidence>
<dbReference type="PROSITE" id="PS00867">
    <property type="entry name" value="CPSASE_2"/>
    <property type="match status" value="1"/>
</dbReference>
<feature type="binding site" evidence="11">
    <location>
        <position position="769"/>
    </location>
    <ligand>
        <name>Mn(2+)</name>
        <dbReference type="ChEBI" id="CHEBI:29035"/>
    </ligand>
</feature>
<dbReference type="SUPFAM" id="SSF52440">
    <property type="entry name" value="PreATP-grasp domain"/>
    <property type="match status" value="1"/>
</dbReference>
<dbReference type="InterPro" id="IPR011054">
    <property type="entry name" value="Rudment_hybrid_motif"/>
</dbReference>
<evidence type="ECO:0000313" key="21">
    <source>
        <dbReference type="Proteomes" id="UP000659654"/>
    </source>
</evidence>
<dbReference type="Pfam" id="PF00364">
    <property type="entry name" value="Biotin_lipoyl"/>
    <property type="match status" value="1"/>
</dbReference>
<keyword evidence="21" id="KW-1185">Reference proteome</keyword>
<dbReference type="InterPro" id="IPR005482">
    <property type="entry name" value="Biotin_COase_C"/>
</dbReference>